<dbReference type="InterPro" id="IPR007835">
    <property type="entry name" value="MOFRL"/>
</dbReference>
<dbReference type="InterPro" id="IPR039760">
    <property type="entry name" value="MOFRL_protein"/>
</dbReference>
<feature type="non-terminal residue" evidence="4">
    <location>
        <position position="302"/>
    </location>
</feature>
<proteinExistence type="inferred from homology"/>
<dbReference type="InterPro" id="IPR037035">
    <property type="entry name" value="GK-like_C_sf"/>
</dbReference>
<dbReference type="PANTHER" id="PTHR12227:SF0">
    <property type="entry name" value="GLYCERATE KINASE"/>
    <property type="match status" value="1"/>
</dbReference>
<dbReference type="InterPro" id="IPR025286">
    <property type="entry name" value="MOFRL_assoc_dom"/>
</dbReference>
<evidence type="ECO:0000313" key="5">
    <source>
        <dbReference type="Proteomes" id="UP001235939"/>
    </source>
</evidence>
<comment type="similarity">
    <text evidence="1">Belongs to the glycerate kinase type-2 family.</text>
</comment>
<dbReference type="Pfam" id="PF13660">
    <property type="entry name" value="DUF4147"/>
    <property type="match status" value="1"/>
</dbReference>
<name>A0ABY6JYS4_9ARAC</name>
<evidence type="ECO:0000259" key="2">
    <source>
        <dbReference type="Pfam" id="PF05161"/>
    </source>
</evidence>
<feature type="domain" description="MOFRL" evidence="2">
    <location>
        <begin position="173"/>
        <end position="282"/>
    </location>
</feature>
<evidence type="ECO:0000256" key="1">
    <source>
        <dbReference type="ARBA" id="ARBA00005393"/>
    </source>
</evidence>
<feature type="domain" description="MOFRL-associated" evidence="3">
    <location>
        <begin position="12"/>
        <end position="87"/>
    </location>
</feature>
<dbReference type="Pfam" id="PF05161">
    <property type="entry name" value="MOFRL"/>
    <property type="match status" value="1"/>
</dbReference>
<accession>A0ABY6JYS4</accession>
<keyword evidence="5" id="KW-1185">Reference proteome</keyword>
<reference evidence="4 5" key="1">
    <citation type="submission" date="2022-01" db="EMBL/GenBank/DDBJ databases">
        <title>A chromosomal length assembly of Cordylochernes scorpioides.</title>
        <authorList>
            <person name="Zeh D."/>
            <person name="Zeh J."/>
        </authorList>
    </citation>
    <scope>NUCLEOTIDE SEQUENCE [LARGE SCALE GENOMIC DNA]</scope>
    <source>
        <strain evidence="4">IN4F17</strain>
        <tissue evidence="4">Whole Body</tissue>
    </source>
</reference>
<dbReference type="Proteomes" id="UP001235939">
    <property type="component" value="Chromosome 01"/>
</dbReference>
<organism evidence="4 5">
    <name type="scientific">Cordylochernes scorpioides</name>
    <dbReference type="NCBI Taxonomy" id="51811"/>
    <lineage>
        <taxon>Eukaryota</taxon>
        <taxon>Metazoa</taxon>
        <taxon>Ecdysozoa</taxon>
        <taxon>Arthropoda</taxon>
        <taxon>Chelicerata</taxon>
        <taxon>Arachnida</taxon>
        <taxon>Pseudoscorpiones</taxon>
        <taxon>Cheliferoidea</taxon>
        <taxon>Chernetidae</taxon>
        <taxon>Cordylochernes</taxon>
    </lineage>
</organism>
<evidence type="ECO:0000259" key="3">
    <source>
        <dbReference type="Pfam" id="PF13660"/>
    </source>
</evidence>
<dbReference type="SUPFAM" id="SSF82544">
    <property type="entry name" value="GckA/TtuD-like"/>
    <property type="match status" value="1"/>
</dbReference>
<sequence>MRSGANHPGDQRVRKRLSLVKGGGLVRLSPTKKIVSLIISDIVGDPIDLIASGPTVLDATRPDEALHVIERYRLQHKTSPEIMEALKMEPLLSNPEMFEHVINVVVGSNEVGLQYATKKAEDLGFVPYLLTSTLSGNAGDVVPIFGVLSISPESAENLLIKLRHARFHKRGFCLVMGGETTVVVRGNGLGGRCQHLALSAAIEMEEHSFSRLVLLSAGTDGIDGPTDAAGAVVYPGLAKRASQHDLDAKTYLLRNDSYNFFNRPGCRNNLVVTGHTGTNCMDIVLLLFDWSLETAKPKLGDT</sequence>
<protein>
    <submittedName>
        <fullName evidence="4">GLYCTK</fullName>
    </submittedName>
</protein>
<gene>
    <name evidence="4" type="ORF">LAZ67_1006737</name>
</gene>
<dbReference type="PANTHER" id="PTHR12227">
    <property type="entry name" value="GLYCERATE KINASE"/>
    <property type="match status" value="1"/>
</dbReference>
<evidence type="ECO:0000313" key="4">
    <source>
        <dbReference type="EMBL" id="UYV61827.1"/>
    </source>
</evidence>
<dbReference type="EMBL" id="CP092863">
    <property type="protein sequence ID" value="UYV61827.1"/>
    <property type="molecule type" value="Genomic_DNA"/>
</dbReference>
<dbReference type="Gene3D" id="3.40.1480.10">
    <property type="entry name" value="MOFRL domain"/>
    <property type="match status" value="1"/>
</dbReference>